<dbReference type="InterPro" id="IPR030916">
    <property type="entry name" value="ELWxxDGT_rpt"/>
</dbReference>
<reference evidence="2 3" key="1">
    <citation type="journal article" date="2011" name="J. Bacteriol.">
        <title>Draft genome sequence of the anoxygenic filamentous phototrophic bacterium Oscillochloris trichoides subsp. DG-6.</title>
        <authorList>
            <person name="Kuznetsov B.B."/>
            <person name="Ivanovsky R.N."/>
            <person name="Keppen O.I."/>
            <person name="Sukhacheva M.V."/>
            <person name="Bumazhkin B.K."/>
            <person name="Patutina E.O."/>
            <person name="Beletsky A.V."/>
            <person name="Mardanov A.V."/>
            <person name="Baslerov R.V."/>
            <person name="Panteleeva A.N."/>
            <person name="Kolganova T.V."/>
            <person name="Ravin N.V."/>
            <person name="Skryabin K.G."/>
        </authorList>
    </citation>
    <scope>NUCLEOTIDE SEQUENCE [LARGE SCALE GENOMIC DNA]</scope>
    <source>
        <strain evidence="2 3">DG-6</strain>
    </source>
</reference>
<keyword evidence="1" id="KW-0732">Signal</keyword>
<sequence length="654" mass="71361">MRYLILSLLILVSLLPTLPVAAQDDRRCFPETGFCIHGRIRTFWEENGGLPVFGYPVGPQQEEMIEGRPFQSQWFERTRLELHPENAPPYDVLLGRIGADRLAQQGRPDWQHFPQDAQSGDCLRFETGHAVCGAILSAWQAHGLEFDGRPGPSYAESLALFGVPLSSPTLEVLEGQVYTVQWFERARFELHPEHAPPYNVLLGLLGNEIRANAPTAPQSAGSEVDQMTSVGNAVFFSARDTTHGRELWITDGTPAGTRLVKDLIPGTAGGSPHWMVDLNGLLLFAAQGNALERETLWRSDGTTEGTYPLLPVTQVADPVQLTVVGNRVFFVADDGIHGQELWMSDGTSAGTRMVTEIYPGEQGIYPEQNMPMGFFPFGLTRVGNRLFFHAEAPGLGYGIWVSDGTAAGTRFVSRLNTTTTSPEYWDLTALNETTLLFIARTGRLNYGLYRSDGTPEGTYLIRDLSYATDSGAMRLYPPVSELRAIGGRVYFIEGLALKQTDGTAAGTIQISQFLPGPVAAIDGRAYLLSLSRPYGFDLVPISRMQEERVVATIAPTLYQANAMPISATGRLFIAVNGTQGRAELWVSNGTEAGTQPVLALHGRLFGQTDGLQAERPAATLGTRLVFAADDGIHGGEVWISDGTPRGTMMLKDIQ</sequence>
<evidence type="ECO:0000256" key="1">
    <source>
        <dbReference type="SAM" id="SignalP"/>
    </source>
</evidence>
<dbReference type="eggNOG" id="COG2931">
    <property type="taxonomic scope" value="Bacteria"/>
</dbReference>
<dbReference type="STRING" id="765420.OSCT_1524"/>
<keyword evidence="3" id="KW-1185">Reference proteome</keyword>
<dbReference type="OrthoDB" id="161155at2"/>
<evidence type="ECO:0000313" key="2">
    <source>
        <dbReference type="EMBL" id="EFO80584.1"/>
    </source>
</evidence>
<evidence type="ECO:0000313" key="3">
    <source>
        <dbReference type="Proteomes" id="UP000054010"/>
    </source>
</evidence>
<dbReference type="Proteomes" id="UP000054010">
    <property type="component" value="Unassembled WGS sequence"/>
</dbReference>
<feature type="chain" id="PRO_5003146958" evidence="1">
    <location>
        <begin position="23"/>
        <end position="654"/>
    </location>
</feature>
<dbReference type="HOGENOM" id="CLU_430714_0_0_0"/>
<dbReference type="EMBL" id="ADVR01000048">
    <property type="protein sequence ID" value="EFO80584.1"/>
    <property type="molecule type" value="Genomic_DNA"/>
</dbReference>
<gene>
    <name evidence="2" type="ORF">OSCT_1524</name>
</gene>
<name>E1IDX3_9CHLR</name>
<dbReference type="AlphaFoldDB" id="E1IDX3"/>
<feature type="signal peptide" evidence="1">
    <location>
        <begin position="1"/>
        <end position="22"/>
    </location>
</feature>
<dbReference type="NCBIfam" id="TIGR04534">
    <property type="entry name" value="ELWxxDGT_rpt"/>
    <property type="match status" value="2"/>
</dbReference>
<proteinExistence type="predicted"/>
<comment type="caution">
    <text evidence="2">The sequence shown here is derived from an EMBL/GenBank/DDBJ whole genome shotgun (WGS) entry which is preliminary data.</text>
</comment>
<organism evidence="2 3">
    <name type="scientific">Oscillochloris trichoides DG-6</name>
    <dbReference type="NCBI Taxonomy" id="765420"/>
    <lineage>
        <taxon>Bacteria</taxon>
        <taxon>Bacillati</taxon>
        <taxon>Chloroflexota</taxon>
        <taxon>Chloroflexia</taxon>
        <taxon>Chloroflexales</taxon>
        <taxon>Chloroflexineae</taxon>
        <taxon>Oscillochloridaceae</taxon>
        <taxon>Oscillochloris</taxon>
    </lineage>
</organism>
<dbReference type="eggNOG" id="COG2340">
    <property type="taxonomic scope" value="Bacteria"/>
</dbReference>
<protein>
    <submittedName>
        <fullName evidence="2">Uncharacterized protein</fullName>
    </submittedName>
</protein>
<accession>E1IDX3</accession>